<dbReference type="Pfam" id="PF07238">
    <property type="entry name" value="PilZ"/>
    <property type="match status" value="1"/>
</dbReference>
<organism evidence="2 3">
    <name type="scientific">Sphingomonas piscis</name>
    <dbReference type="NCBI Taxonomy" id="2714943"/>
    <lineage>
        <taxon>Bacteria</taxon>
        <taxon>Pseudomonadati</taxon>
        <taxon>Pseudomonadota</taxon>
        <taxon>Alphaproteobacteria</taxon>
        <taxon>Sphingomonadales</taxon>
        <taxon>Sphingomonadaceae</taxon>
        <taxon>Sphingomonas</taxon>
    </lineage>
</organism>
<accession>A0A6G7YSB7</accession>
<dbReference type="AlphaFoldDB" id="A0A6G7YSB7"/>
<dbReference type="RefSeq" id="WP_166412023.1">
    <property type="nucleotide sequence ID" value="NZ_CP049869.1"/>
</dbReference>
<feature type="domain" description="PilZ" evidence="1">
    <location>
        <begin position="113"/>
        <end position="198"/>
    </location>
</feature>
<dbReference type="Proteomes" id="UP000503222">
    <property type="component" value="Chromosome"/>
</dbReference>
<dbReference type="InterPro" id="IPR009875">
    <property type="entry name" value="PilZ_domain"/>
</dbReference>
<protein>
    <submittedName>
        <fullName evidence="2">PilZ domain-containing protein</fullName>
    </submittedName>
</protein>
<proteinExistence type="predicted"/>
<reference evidence="2 3" key="1">
    <citation type="submission" date="2020-03" db="EMBL/GenBank/DDBJ databases">
        <title>Sphingomonas sp. nov., isolated from fish.</title>
        <authorList>
            <person name="Hyun D.-W."/>
            <person name="Bae J.-W."/>
        </authorList>
    </citation>
    <scope>NUCLEOTIDE SEQUENCE [LARGE SCALE GENOMIC DNA]</scope>
    <source>
        <strain evidence="2 3">HDW15B</strain>
    </source>
</reference>
<dbReference type="GO" id="GO:0035438">
    <property type="term" value="F:cyclic-di-GMP binding"/>
    <property type="evidence" value="ECO:0007669"/>
    <property type="project" value="InterPro"/>
</dbReference>
<evidence type="ECO:0000313" key="3">
    <source>
        <dbReference type="Proteomes" id="UP000503222"/>
    </source>
</evidence>
<sequence>MMSIAPSDVPLRQRQPDRRAGTRQKLVLRIGLLELDGRSIFCLVKNISSAGVQIKPYGRVELQIPVALRVGDEDPIDGKIVWMRDGLAGIEFDQKLNPQTLLRIGQKMVAHKRRSAPRVATGLQANVRTAGSRHSVTVCDLSMLGARLRSTKPIAFGEHTILELAGLPQFRAFLRWSDGNDYGVSFETAMPMQIIADLIAGDQQIN</sequence>
<keyword evidence="3" id="KW-1185">Reference proteome</keyword>
<evidence type="ECO:0000313" key="2">
    <source>
        <dbReference type="EMBL" id="QIK79636.1"/>
    </source>
</evidence>
<dbReference type="Gene3D" id="2.40.10.220">
    <property type="entry name" value="predicted glycosyltransferase like domains"/>
    <property type="match status" value="1"/>
</dbReference>
<dbReference type="EMBL" id="CP049869">
    <property type="protein sequence ID" value="QIK79636.1"/>
    <property type="molecule type" value="Genomic_DNA"/>
</dbReference>
<name>A0A6G7YSB7_9SPHN</name>
<dbReference type="SUPFAM" id="SSF141371">
    <property type="entry name" value="PilZ domain-like"/>
    <property type="match status" value="2"/>
</dbReference>
<dbReference type="KEGG" id="spii:G7077_12695"/>
<gene>
    <name evidence="2" type="ORF">G7077_12695</name>
</gene>
<evidence type="ECO:0000259" key="1">
    <source>
        <dbReference type="Pfam" id="PF07238"/>
    </source>
</evidence>